<evidence type="ECO:0000313" key="2">
    <source>
        <dbReference type="EMBL" id="KFB52307.1"/>
    </source>
</evidence>
<dbReference type="EMBL" id="ATLV01025159">
    <property type="status" value="NOT_ANNOTATED_CDS"/>
    <property type="molecule type" value="Genomic_DNA"/>
</dbReference>
<gene>
    <name evidence="2" type="ORF">ZHAS_00020505</name>
</gene>
<dbReference type="VEuPathDB" id="VectorBase:ASIC020505"/>
<protein>
    <submittedName>
        <fullName evidence="2 3">Uncharacterized protein</fullName>
    </submittedName>
</protein>
<evidence type="ECO:0000313" key="3">
    <source>
        <dbReference type="EnsemblMetazoa" id="ASIC020505-PA"/>
    </source>
</evidence>
<dbReference type="EnsemblMetazoa" id="ASIC020505-RA">
    <property type="protein sequence ID" value="ASIC020505-PA"/>
    <property type="gene ID" value="ASIC020505"/>
</dbReference>
<dbReference type="Proteomes" id="UP000030765">
    <property type="component" value="Unassembled WGS sequence"/>
</dbReference>
<feature type="compositionally biased region" description="Basic and acidic residues" evidence="1">
    <location>
        <begin position="53"/>
        <end position="71"/>
    </location>
</feature>
<reference evidence="2 4" key="1">
    <citation type="journal article" date="2014" name="BMC Genomics">
        <title>Genome sequence of Anopheles sinensis provides insight into genetics basis of mosquito competence for malaria parasites.</title>
        <authorList>
            <person name="Zhou D."/>
            <person name="Zhang D."/>
            <person name="Ding G."/>
            <person name="Shi L."/>
            <person name="Hou Q."/>
            <person name="Ye Y."/>
            <person name="Xu Y."/>
            <person name="Zhou H."/>
            <person name="Xiong C."/>
            <person name="Li S."/>
            <person name="Yu J."/>
            <person name="Hong S."/>
            <person name="Yu X."/>
            <person name="Zou P."/>
            <person name="Chen C."/>
            <person name="Chang X."/>
            <person name="Wang W."/>
            <person name="Lv Y."/>
            <person name="Sun Y."/>
            <person name="Ma L."/>
            <person name="Shen B."/>
            <person name="Zhu C."/>
        </authorList>
    </citation>
    <scope>NUCLEOTIDE SEQUENCE [LARGE SCALE GENOMIC DNA]</scope>
</reference>
<dbReference type="AlphaFoldDB" id="A0A084WQ13"/>
<name>A0A084WQ13_ANOSI</name>
<sequence>MASRKDRKLHRFECVSEKTGSDAKETQTTTGRFYGGRKGMVWGQPIVEEELDQLNRQRDKRDKLPEQLRPA</sequence>
<accession>A0A084WQ13</accession>
<organism evidence="2">
    <name type="scientific">Anopheles sinensis</name>
    <name type="common">Mosquito</name>
    <dbReference type="NCBI Taxonomy" id="74873"/>
    <lineage>
        <taxon>Eukaryota</taxon>
        <taxon>Metazoa</taxon>
        <taxon>Ecdysozoa</taxon>
        <taxon>Arthropoda</taxon>
        <taxon>Hexapoda</taxon>
        <taxon>Insecta</taxon>
        <taxon>Pterygota</taxon>
        <taxon>Neoptera</taxon>
        <taxon>Endopterygota</taxon>
        <taxon>Diptera</taxon>
        <taxon>Nematocera</taxon>
        <taxon>Culicoidea</taxon>
        <taxon>Culicidae</taxon>
        <taxon>Anophelinae</taxon>
        <taxon>Anopheles</taxon>
    </lineage>
</organism>
<dbReference type="EMBL" id="KE525370">
    <property type="protein sequence ID" value="KFB52307.1"/>
    <property type="molecule type" value="Genomic_DNA"/>
</dbReference>
<proteinExistence type="predicted"/>
<evidence type="ECO:0000313" key="4">
    <source>
        <dbReference type="Proteomes" id="UP000030765"/>
    </source>
</evidence>
<feature type="region of interest" description="Disordered" evidence="1">
    <location>
        <begin position="52"/>
        <end position="71"/>
    </location>
</feature>
<evidence type="ECO:0000256" key="1">
    <source>
        <dbReference type="SAM" id="MobiDB-lite"/>
    </source>
</evidence>
<keyword evidence="4" id="KW-1185">Reference proteome</keyword>
<reference evidence="3" key="2">
    <citation type="submission" date="2020-05" db="UniProtKB">
        <authorList>
            <consortium name="EnsemblMetazoa"/>
        </authorList>
    </citation>
    <scope>IDENTIFICATION</scope>
</reference>